<dbReference type="EMBL" id="CP036432">
    <property type="protein sequence ID" value="QDV82155.1"/>
    <property type="molecule type" value="Genomic_DNA"/>
</dbReference>
<reference evidence="1 2" key="1">
    <citation type="submission" date="2019-02" db="EMBL/GenBank/DDBJ databases">
        <title>Deep-cultivation of Planctomycetes and their phenomic and genomic characterization uncovers novel biology.</title>
        <authorList>
            <person name="Wiegand S."/>
            <person name="Jogler M."/>
            <person name="Boedeker C."/>
            <person name="Pinto D."/>
            <person name="Vollmers J."/>
            <person name="Rivas-Marin E."/>
            <person name="Kohn T."/>
            <person name="Peeters S.H."/>
            <person name="Heuer A."/>
            <person name="Rast P."/>
            <person name="Oberbeckmann S."/>
            <person name="Bunk B."/>
            <person name="Jeske O."/>
            <person name="Meyerdierks A."/>
            <person name="Storesund J.E."/>
            <person name="Kallscheuer N."/>
            <person name="Luecker S."/>
            <person name="Lage O.M."/>
            <person name="Pohl T."/>
            <person name="Merkel B.J."/>
            <person name="Hornburger P."/>
            <person name="Mueller R.-W."/>
            <person name="Bruemmer F."/>
            <person name="Labrenz M."/>
            <person name="Spormann A.M."/>
            <person name="Op den Camp H."/>
            <person name="Overmann J."/>
            <person name="Amann R."/>
            <person name="Jetten M.S.M."/>
            <person name="Mascher T."/>
            <person name="Medema M.H."/>
            <person name="Devos D.P."/>
            <person name="Kaster A.-K."/>
            <person name="Ovreas L."/>
            <person name="Rohde M."/>
            <person name="Galperin M.Y."/>
            <person name="Jogler C."/>
        </authorList>
    </citation>
    <scope>NUCLEOTIDE SEQUENCE [LARGE SCALE GENOMIC DNA]</scope>
    <source>
        <strain evidence="1 2">TBK1r</strain>
    </source>
</reference>
<keyword evidence="2" id="KW-1185">Reference proteome</keyword>
<evidence type="ECO:0000313" key="2">
    <source>
        <dbReference type="Proteomes" id="UP000318081"/>
    </source>
</evidence>
<accession>A0ABX5XJI5</accession>
<name>A0ABX5XJI5_9BACT</name>
<gene>
    <name evidence="1" type="ORF">TBK1r_10800</name>
</gene>
<evidence type="ECO:0000313" key="1">
    <source>
        <dbReference type="EMBL" id="QDV82155.1"/>
    </source>
</evidence>
<dbReference type="Proteomes" id="UP000318081">
    <property type="component" value="Chromosome"/>
</dbReference>
<organism evidence="1 2">
    <name type="scientific">Stieleria magnilauensis</name>
    <dbReference type="NCBI Taxonomy" id="2527963"/>
    <lineage>
        <taxon>Bacteria</taxon>
        <taxon>Pseudomonadati</taxon>
        <taxon>Planctomycetota</taxon>
        <taxon>Planctomycetia</taxon>
        <taxon>Pirellulales</taxon>
        <taxon>Pirellulaceae</taxon>
        <taxon>Stieleria</taxon>
    </lineage>
</organism>
<sequence length="134" mass="15297">MAELLESHHFYPVLHYFRFGEPRYAMSRMLRFCLEVSSMMRAARQVDGHKPAASVEPVDRLWHASMQMLEETKRQFVICHSTHDDPDPRLAIEISQSIGDSDDLASQLQAAFVDQQSACRQDLNALAVCTRSES</sequence>
<protein>
    <submittedName>
        <fullName evidence="1">Uncharacterized protein</fullName>
    </submittedName>
</protein>
<proteinExistence type="predicted"/>